<evidence type="ECO:0000256" key="4">
    <source>
        <dbReference type="ARBA" id="ARBA00022989"/>
    </source>
</evidence>
<feature type="transmembrane region" description="Helical" evidence="8">
    <location>
        <begin position="304"/>
        <end position="325"/>
    </location>
</feature>
<dbReference type="OrthoDB" id="6581954at2759"/>
<dbReference type="PANTHER" id="PTHR11616">
    <property type="entry name" value="SODIUM/CHLORIDE DEPENDENT TRANSPORTER"/>
    <property type="match status" value="1"/>
</dbReference>
<keyword evidence="10" id="KW-1185">Reference proteome</keyword>
<name>A0A2G8L4M4_STIJA</name>
<feature type="binding site" evidence="6">
    <location>
        <position position="91"/>
    </location>
    <ligand>
        <name>Na(+)</name>
        <dbReference type="ChEBI" id="CHEBI:29101"/>
        <label>1</label>
    </ligand>
</feature>
<evidence type="ECO:0000256" key="8">
    <source>
        <dbReference type="SAM" id="Phobius"/>
    </source>
</evidence>
<evidence type="ECO:0000313" key="10">
    <source>
        <dbReference type="Proteomes" id="UP000230750"/>
    </source>
</evidence>
<dbReference type="InterPro" id="IPR037272">
    <property type="entry name" value="SNS_sf"/>
</dbReference>
<keyword evidence="4 8" id="KW-1133">Transmembrane helix</keyword>
<feature type="transmembrane region" description="Helical" evidence="8">
    <location>
        <begin position="85"/>
        <end position="110"/>
    </location>
</feature>
<dbReference type="GO" id="GO:0046872">
    <property type="term" value="F:metal ion binding"/>
    <property type="evidence" value="ECO:0007669"/>
    <property type="project" value="UniProtKB-KW"/>
</dbReference>
<feature type="region of interest" description="Disordered" evidence="7">
    <location>
        <begin position="366"/>
        <end position="389"/>
    </location>
</feature>
<dbReference type="GO" id="GO:0035725">
    <property type="term" value="P:sodium ion transmembrane transport"/>
    <property type="evidence" value="ECO:0007669"/>
    <property type="project" value="TreeGrafter"/>
</dbReference>
<dbReference type="Proteomes" id="UP000230750">
    <property type="component" value="Unassembled WGS sequence"/>
</dbReference>
<evidence type="ECO:0000256" key="3">
    <source>
        <dbReference type="ARBA" id="ARBA00022692"/>
    </source>
</evidence>
<dbReference type="InterPro" id="IPR000175">
    <property type="entry name" value="Na/ntran_symport"/>
</dbReference>
<feature type="transmembrane region" description="Helical" evidence="8">
    <location>
        <begin position="219"/>
        <end position="241"/>
    </location>
</feature>
<comment type="subcellular location">
    <subcellularLocation>
        <location evidence="1">Membrane</location>
        <topology evidence="1">Multi-pass membrane protein</topology>
    </subcellularLocation>
</comment>
<dbReference type="AlphaFoldDB" id="A0A2G8L4M4"/>
<comment type="caution">
    <text evidence="9">The sequence shown here is derived from an EMBL/GenBank/DDBJ whole genome shotgun (WGS) entry which is preliminary data.</text>
</comment>
<feature type="binding site" evidence="6">
    <location>
        <position position="159"/>
    </location>
    <ligand>
        <name>Na(+)</name>
        <dbReference type="ChEBI" id="CHEBI:29101"/>
        <label>1</label>
    </ligand>
</feature>
<organism evidence="9 10">
    <name type="scientific">Stichopus japonicus</name>
    <name type="common">Sea cucumber</name>
    <dbReference type="NCBI Taxonomy" id="307972"/>
    <lineage>
        <taxon>Eukaryota</taxon>
        <taxon>Metazoa</taxon>
        <taxon>Echinodermata</taxon>
        <taxon>Eleutherozoa</taxon>
        <taxon>Echinozoa</taxon>
        <taxon>Holothuroidea</taxon>
        <taxon>Aspidochirotacea</taxon>
        <taxon>Aspidochirotida</taxon>
        <taxon>Stichopodidae</taxon>
        <taxon>Apostichopus</taxon>
    </lineage>
</organism>
<feature type="binding site" evidence="6">
    <location>
        <position position="59"/>
    </location>
    <ligand>
        <name>Na(+)</name>
        <dbReference type="ChEBI" id="CHEBI:29101"/>
        <label>1</label>
    </ligand>
</feature>
<dbReference type="PROSITE" id="PS50267">
    <property type="entry name" value="NA_NEUROTRAN_SYMP_3"/>
    <property type="match status" value="1"/>
</dbReference>
<dbReference type="Pfam" id="PF00209">
    <property type="entry name" value="SNF"/>
    <property type="match status" value="1"/>
</dbReference>
<keyword evidence="6" id="KW-0479">Metal-binding</keyword>
<keyword evidence="6" id="KW-0915">Sodium</keyword>
<dbReference type="STRING" id="307972.A0A2G8L4M4"/>
<evidence type="ECO:0000256" key="7">
    <source>
        <dbReference type="SAM" id="MobiDB-lite"/>
    </source>
</evidence>
<protein>
    <submittedName>
        <fullName evidence="9">Putative sodium-and chloride-dependent betaine transporter</fullName>
    </submittedName>
</protein>
<evidence type="ECO:0000256" key="5">
    <source>
        <dbReference type="ARBA" id="ARBA00023136"/>
    </source>
</evidence>
<evidence type="ECO:0000256" key="2">
    <source>
        <dbReference type="ARBA" id="ARBA00022448"/>
    </source>
</evidence>
<evidence type="ECO:0000256" key="1">
    <source>
        <dbReference type="ARBA" id="ARBA00004141"/>
    </source>
</evidence>
<feature type="transmembrane region" description="Helical" evidence="8">
    <location>
        <begin position="144"/>
        <end position="176"/>
    </location>
</feature>
<evidence type="ECO:0000313" key="9">
    <source>
        <dbReference type="EMBL" id="PIK55192.1"/>
    </source>
</evidence>
<feature type="binding site" evidence="6">
    <location>
        <position position="160"/>
    </location>
    <ligand>
        <name>Na(+)</name>
        <dbReference type="ChEBI" id="CHEBI:29101"/>
        <label>1</label>
    </ligand>
</feature>
<dbReference type="EMBL" id="MRZV01000223">
    <property type="protein sequence ID" value="PIK55192.1"/>
    <property type="molecule type" value="Genomic_DNA"/>
</dbReference>
<dbReference type="PRINTS" id="PR00176">
    <property type="entry name" value="NANEUSMPORT"/>
</dbReference>
<evidence type="ECO:0000256" key="6">
    <source>
        <dbReference type="PIRSR" id="PIRSR600175-1"/>
    </source>
</evidence>
<dbReference type="GO" id="GO:0006865">
    <property type="term" value="P:amino acid transport"/>
    <property type="evidence" value="ECO:0007669"/>
    <property type="project" value="TreeGrafter"/>
</dbReference>
<reference evidence="9 10" key="1">
    <citation type="journal article" date="2017" name="PLoS Biol.">
        <title>The sea cucumber genome provides insights into morphological evolution and visceral regeneration.</title>
        <authorList>
            <person name="Zhang X."/>
            <person name="Sun L."/>
            <person name="Yuan J."/>
            <person name="Sun Y."/>
            <person name="Gao Y."/>
            <person name="Zhang L."/>
            <person name="Li S."/>
            <person name="Dai H."/>
            <person name="Hamel J.F."/>
            <person name="Liu C."/>
            <person name="Yu Y."/>
            <person name="Liu S."/>
            <person name="Lin W."/>
            <person name="Guo K."/>
            <person name="Jin S."/>
            <person name="Xu P."/>
            <person name="Storey K.B."/>
            <person name="Huan P."/>
            <person name="Zhang T."/>
            <person name="Zhou Y."/>
            <person name="Zhang J."/>
            <person name="Lin C."/>
            <person name="Li X."/>
            <person name="Xing L."/>
            <person name="Huo D."/>
            <person name="Sun M."/>
            <person name="Wang L."/>
            <person name="Mercier A."/>
            <person name="Li F."/>
            <person name="Yang H."/>
            <person name="Xiang J."/>
        </authorList>
    </citation>
    <scope>NUCLEOTIDE SEQUENCE [LARGE SCALE GENOMIC DNA]</scope>
    <source>
        <strain evidence="9">Shaxun</strain>
        <tissue evidence="9">Muscle</tissue>
    </source>
</reference>
<sequence>MFRPVHLFYDCKTCGTGDPITGSNLTNICVLCNACLIVATHINTYVKGLAGCRYSNIFSYSLGIGTMVALGSYNKYKHNFVRDAVLFAAANSGTSIYAGIVIFSVLGFMAGNQGKDISEVADSGPGLAFVAYPEGLAQMPGAPIWSVMFFFMLILLGIDSEFVGVEGFVTAIVDVFPYTFRRGNRREIFAACVCASYCVFGLCMTTYGGMYIFQLFDYYSASGSTLLWITTFECIGIGWVYGAENLSSSFYEMSGWKLLNPYLYISWKFLTPLFTGAVFIFSLVKYEPLKYNDEYVYPTWGYVMGWMMAAASMVVPPTFMFYKFVIASRGSLAERWKMATTSTLRPRIQYTVPEEINSIEAPHSLDMDGSNGIQPPPSYPEVTGEATKF</sequence>
<gene>
    <name evidence="9" type="ORF">BSL78_07922</name>
</gene>
<keyword evidence="5 8" id="KW-0472">Membrane</keyword>
<feature type="transmembrane region" description="Helical" evidence="8">
    <location>
        <begin position="188"/>
        <end position="213"/>
    </location>
</feature>
<dbReference type="GO" id="GO:0005886">
    <property type="term" value="C:plasma membrane"/>
    <property type="evidence" value="ECO:0007669"/>
    <property type="project" value="TreeGrafter"/>
</dbReference>
<accession>A0A2G8L4M4</accession>
<proteinExistence type="predicted"/>
<dbReference type="PANTHER" id="PTHR11616:SF309">
    <property type="entry name" value="TRANSPORTER"/>
    <property type="match status" value="1"/>
</dbReference>
<feature type="transmembrane region" description="Helical" evidence="8">
    <location>
        <begin position="262"/>
        <end position="284"/>
    </location>
</feature>
<dbReference type="SUPFAM" id="SSF161070">
    <property type="entry name" value="SNF-like"/>
    <property type="match status" value="1"/>
</dbReference>
<keyword evidence="3 8" id="KW-0812">Transmembrane</keyword>
<feature type="binding site" evidence="6">
    <location>
        <position position="156"/>
    </location>
    <ligand>
        <name>Na(+)</name>
        <dbReference type="ChEBI" id="CHEBI:29101"/>
        <label>1</label>
    </ligand>
</feature>
<keyword evidence="2" id="KW-0813">Transport</keyword>
<feature type="transmembrane region" description="Helical" evidence="8">
    <location>
        <begin position="57"/>
        <end position="73"/>
    </location>
</feature>